<dbReference type="Pfam" id="PF14940">
    <property type="entry name" value="TMEM219"/>
    <property type="match status" value="1"/>
</dbReference>
<dbReference type="OrthoDB" id="6329605at2759"/>
<dbReference type="RefSeq" id="XP_042905814.1">
    <property type="nucleotide sequence ID" value="XM_043049880.2"/>
</dbReference>
<accession>A0A2L2XXF1</accession>
<dbReference type="PANTHER" id="PTHR16002">
    <property type="entry name" value="TRANSMEMBRANE PROTEIN 248-LIKE"/>
    <property type="match status" value="1"/>
</dbReference>
<evidence type="ECO:0000259" key="6">
    <source>
        <dbReference type="Pfam" id="PF14940"/>
    </source>
</evidence>
<feature type="transmembrane region" description="Helical" evidence="5">
    <location>
        <begin position="269"/>
        <end position="286"/>
    </location>
</feature>
<feature type="domain" description="TMEM248/TMEM219" evidence="6">
    <location>
        <begin position="8"/>
        <end position="251"/>
    </location>
</feature>
<name>A0A2L2XXF1_PARTP</name>
<keyword evidence="3 5" id="KW-1133">Transmembrane helix</keyword>
<reference evidence="7" key="1">
    <citation type="journal article" date="2016" name="Mol. Ecol. Resour.">
        <title>Evaluation of the impact of RNA preservation methods of spiders for de novo transcriptome assembly.</title>
        <authorList>
            <person name="Kono N."/>
            <person name="Nakamura H."/>
            <person name="Ito Y."/>
            <person name="Tomita M."/>
            <person name="Arakawa K."/>
        </authorList>
    </citation>
    <scope>NUCLEOTIDE SEQUENCE</scope>
    <source>
        <tissue evidence="7">Whole body</tissue>
    </source>
</reference>
<keyword evidence="4 5" id="KW-0472">Membrane</keyword>
<evidence type="ECO:0000256" key="1">
    <source>
        <dbReference type="ARBA" id="ARBA00004370"/>
    </source>
</evidence>
<evidence type="ECO:0000256" key="2">
    <source>
        <dbReference type="ARBA" id="ARBA00022692"/>
    </source>
</evidence>
<sequence>MGYSVSQSLISSQPPLFVFTICLTAFGFTMIVLAYVVGEKEMPNPDVKMDWNRYFKKVSNLRLCPVRNFTSGGTKISETFLSSMSALNSSSSHVVDESKSMSAVLSGVVDLAMEGDWQESMFVNTSVSAKFRIRGELPTDFSLHLKGQIKGYLLGFSGKFGRLLYNVSLNIHPLQKNNCTGKNCWFDYEICITMSWPSELLPKTKGPEKCTISQPQNSLPIFFAESPLLEEKDESSKTCIELSYSPDVKLTEMLSLHERSIVNLHLMHTSYFMFVMVMTLVCYSLIRGRFRHPKNYVSLQKVLEA</sequence>
<dbReference type="RefSeq" id="XP_042905816.1">
    <property type="nucleotide sequence ID" value="XM_043049882.2"/>
</dbReference>
<comment type="subcellular location">
    <subcellularLocation>
        <location evidence="1">Membrane</location>
    </subcellularLocation>
</comment>
<evidence type="ECO:0000313" key="7">
    <source>
        <dbReference type="EMBL" id="LAA00709.1"/>
    </source>
</evidence>
<evidence type="ECO:0000256" key="3">
    <source>
        <dbReference type="ARBA" id="ARBA00022989"/>
    </source>
</evidence>
<dbReference type="KEGG" id="ptep:107439028"/>
<dbReference type="AlphaFoldDB" id="A0A2L2XXF1"/>
<dbReference type="RefSeq" id="XP_042905815.1">
    <property type="nucleotide sequence ID" value="XM_043049881.2"/>
</dbReference>
<feature type="transmembrane region" description="Helical" evidence="5">
    <location>
        <begin position="16"/>
        <end position="38"/>
    </location>
</feature>
<keyword evidence="2 5" id="KW-0812">Transmembrane</keyword>
<evidence type="ECO:0000256" key="4">
    <source>
        <dbReference type="ARBA" id="ARBA00023136"/>
    </source>
</evidence>
<dbReference type="GO" id="GO:0016020">
    <property type="term" value="C:membrane"/>
    <property type="evidence" value="ECO:0007669"/>
    <property type="project" value="UniProtKB-SubCell"/>
</dbReference>
<protein>
    <recommendedName>
        <fullName evidence="6">TMEM248/TMEM219 domain-containing protein</fullName>
    </recommendedName>
</protein>
<dbReference type="OMA" id="TLFCYAI"/>
<dbReference type="PANTHER" id="PTHR16002:SF4">
    <property type="entry name" value="TMEM248_TMEM219 DOMAIN-CONTAINING PROTEIN"/>
    <property type="match status" value="1"/>
</dbReference>
<dbReference type="GeneID" id="107439028"/>
<proteinExistence type="evidence at transcript level"/>
<evidence type="ECO:0000256" key="5">
    <source>
        <dbReference type="SAM" id="Phobius"/>
    </source>
</evidence>
<dbReference type="InterPro" id="IPR039587">
    <property type="entry name" value="TMEM248/TMEM219_dom"/>
</dbReference>
<organism evidence="7">
    <name type="scientific">Parasteatoda tepidariorum</name>
    <name type="common">Common house spider</name>
    <name type="synonym">Achaearanea tepidariorum</name>
    <dbReference type="NCBI Taxonomy" id="114398"/>
    <lineage>
        <taxon>Eukaryota</taxon>
        <taxon>Metazoa</taxon>
        <taxon>Ecdysozoa</taxon>
        <taxon>Arthropoda</taxon>
        <taxon>Chelicerata</taxon>
        <taxon>Arachnida</taxon>
        <taxon>Araneae</taxon>
        <taxon>Araneomorphae</taxon>
        <taxon>Entelegynae</taxon>
        <taxon>Araneoidea</taxon>
        <taxon>Theridiidae</taxon>
        <taxon>Parasteatoda</taxon>
    </lineage>
</organism>
<dbReference type="EMBL" id="IAAA01007452">
    <property type="protein sequence ID" value="LAA00709.1"/>
    <property type="molecule type" value="mRNA"/>
</dbReference>
<dbReference type="InterPro" id="IPR039493">
    <property type="entry name" value="TMEM248/TMEM219"/>
</dbReference>